<keyword evidence="2" id="KW-0238">DNA-binding</keyword>
<dbReference type="InterPro" id="IPR000792">
    <property type="entry name" value="Tscrpt_reg_LuxR_C"/>
</dbReference>
<dbReference type="SMART" id="SM00448">
    <property type="entry name" value="REC"/>
    <property type="match status" value="1"/>
</dbReference>
<evidence type="ECO:0000313" key="8">
    <source>
        <dbReference type="Proteomes" id="UP000017668"/>
    </source>
</evidence>
<dbReference type="PRINTS" id="PR00038">
    <property type="entry name" value="HTHLUXR"/>
</dbReference>
<sequence>MSGTTVVYLVDDDASFLRALERFLRSNGYDCLAFASPDEFLLAHEPDRPGCAVIDLTMPGMDGMHLQSLLKQVGRPLLFVSGNGDLPVGVQAMKQGAIDFLTKPVDKEALLLAVDEALRRDLAARTDREKHGDALAKIASLTPRELQVFDLVVAGRLNKQIAYELGISEKTVKLHRGRMMTKLGVRSVTDLVRLRELLPS</sequence>
<dbReference type="Gene3D" id="3.40.50.2300">
    <property type="match status" value="1"/>
</dbReference>
<evidence type="ECO:0000259" key="5">
    <source>
        <dbReference type="PROSITE" id="PS50043"/>
    </source>
</evidence>
<reference evidence="7 8" key="1">
    <citation type="journal article" date="2013" name="Genome Announc.">
        <title>Genome Sequence of Rhizobium lupini HPC(L) Isolated from Saline Desert Soil, Kutch (Gujarat).</title>
        <authorList>
            <person name="Agarwal L."/>
            <person name="Purohit H.J."/>
        </authorList>
    </citation>
    <scope>NUCLEOTIDE SEQUENCE [LARGE SCALE GENOMIC DNA]</scope>
    <source>
        <strain evidence="8">HPC(L)</strain>
    </source>
</reference>
<evidence type="ECO:0000256" key="3">
    <source>
        <dbReference type="ARBA" id="ARBA00023163"/>
    </source>
</evidence>
<evidence type="ECO:0000256" key="2">
    <source>
        <dbReference type="ARBA" id="ARBA00023125"/>
    </source>
</evidence>
<dbReference type="CDD" id="cd06170">
    <property type="entry name" value="LuxR_C_like"/>
    <property type="match status" value="1"/>
</dbReference>
<dbReference type="InterPro" id="IPR011006">
    <property type="entry name" value="CheY-like_superfamily"/>
</dbReference>
<accession>A0ABN0HKA2</accession>
<gene>
    <name evidence="7" type="ORF">C241_14828</name>
</gene>
<evidence type="ECO:0008006" key="9">
    <source>
        <dbReference type="Google" id="ProtNLM"/>
    </source>
</evidence>
<dbReference type="Pfam" id="PF00072">
    <property type="entry name" value="Response_reg"/>
    <property type="match status" value="1"/>
</dbReference>
<dbReference type="InterPro" id="IPR016032">
    <property type="entry name" value="Sig_transdc_resp-reg_C-effctor"/>
</dbReference>
<evidence type="ECO:0000256" key="4">
    <source>
        <dbReference type="PROSITE-ProRule" id="PRU00169"/>
    </source>
</evidence>
<dbReference type="PROSITE" id="PS50043">
    <property type="entry name" value="HTH_LUXR_2"/>
    <property type="match status" value="1"/>
</dbReference>
<evidence type="ECO:0000256" key="1">
    <source>
        <dbReference type="ARBA" id="ARBA00023015"/>
    </source>
</evidence>
<organism evidence="7 8">
    <name type="scientific">Bradyrhizobium lupini HPC(L)</name>
    <dbReference type="NCBI Taxonomy" id="1229491"/>
    <lineage>
        <taxon>Bacteria</taxon>
        <taxon>Pseudomonadati</taxon>
        <taxon>Pseudomonadota</taxon>
        <taxon>Alphaproteobacteria</taxon>
        <taxon>Hyphomicrobiales</taxon>
        <taxon>Nitrobacteraceae</taxon>
        <taxon>Bradyrhizobium</taxon>
    </lineage>
</organism>
<dbReference type="PANTHER" id="PTHR44688:SF16">
    <property type="entry name" value="DNA-BINDING TRANSCRIPTIONAL ACTIVATOR DEVR_DOSR"/>
    <property type="match status" value="1"/>
</dbReference>
<proteinExistence type="predicted"/>
<dbReference type="PROSITE" id="PS00622">
    <property type="entry name" value="HTH_LUXR_1"/>
    <property type="match status" value="1"/>
</dbReference>
<dbReference type="PANTHER" id="PTHR44688">
    <property type="entry name" value="DNA-BINDING TRANSCRIPTIONAL ACTIVATOR DEVR_DOSR"/>
    <property type="match status" value="1"/>
</dbReference>
<dbReference type="Pfam" id="PF00196">
    <property type="entry name" value="GerE"/>
    <property type="match status" value="1"/>
</dbReference>
<protein>
    <recommendedName>
        <fullName evidence="9">Two component response regulator</fullName>
    </recommendedName>
</protein>
<dbReference type="SUPFAM" id="SSF52172">
    <property type="entry name" value="CheY-like"/>
    <property type="match status" value="1"/>
</dbReference>
<dbReference type="SMART" id="SM00421">
    <property type="entry name" value="HTH_LUXR"/>
    <property type="match status" value="1"/>
</dbReference>
<comment type="caution">
    <text evidence="7">The sequence shown here is derived from an EMBL/GenBank/DDBJ whole genome shotgun (WGS) entry which is preliminary data.</text>
</comment>
<evidence type="ECO:0000313" key="7">
    <source>
        <dbReference type="EMBL" id="EKJ95048.1"/>
    </source>
</evidence>
<dbReference type="Gene3D" id="1.10.10.10">
    <property type="entry name" value="Winged helix-like DNA-binding domain superfamily/Winged helix DNA-binding domain"/>
    <property type="match status" value="1"/>
</dbReference>
<keyword evidence="8" id="KW-1185">Reference proteome</keyword>
<dbReference type="RefSeq" id="WP_006698991.1">
    <property type="nucleotide sequence ID" value="NZ_AMQQ01000021.1"/>
</dbReference>
<dbReference type="SUPFAM" id="SSF46894">
    <property type="entry name" value="C-terminal effector domain of the bipartite response regulators"/>
    <property type="match status" value="1"/>
</dbReference>
<feature type="domain" description="HTH luxR-type" evidence="5">
    <location>
        <begin position="134"/>
        <end position="199"/>
    </location>
</feature>
<dbReference type="EMBL" id="AMQQ01000021">
    <property type="protein sequence ID" value="EKJ95048.1"/>
    <property type="molecule type" value="Genomic_DNA"/>
</dbReference>
<name>A0ABN0HKA2_RHILU</name>
<dbReference type="PROSITE" id="PS50110">
    <property type="entry name" value="RESPONSE_REGULATORY"/>
    <property type="match status" value="1"/>
</dbReference>
<dbReference type="Proteomes" id="UP000017668">
    <property type="component" value="Unassembled WGS sequence"/>
</dbReference>
<dbReference type="InterPro" id="IPR001789">
    <property type="entry name" value="Sig_transdc_resp-reg_receiver"/>
</dbReference>
<keyword evidence="4" id="KW-0597">Phosphoprotein</keyword>
<feature type="modified residue" description="4-aspartylphosphate" evidence="4">
    <location>
        <position position="55"/>
    </location>
</feature>
<dbReference type="InterPro" id="IPR036388">
    <property type="entry name" value="WH-like_DNA-bd_sf"/>
</dbReference>
<keyword evidence="3" id="KW-0804">Transcription</keyword>
<keyword evidence="1" id="KW-0805">Transcription regulation</keyword>
<feature type="domain" description="Response regulatory" evidence="6">
    <location>
        <begin position="6"/>
        <end position="118"/>
    </location>
</feature>
<evidence type="ECO:0000259" key="6">
    <source>
        <dbReference type="PROSITE" id="PS50110"/>
    </source>
</evidence>